<dbReference type="EMBL" id="JAUEIE010000001">
    <property type="protein sequence ID" value="MDN0021454.1"/>
    <property type="molecule type" value="Genomic_DNA"/>
</dbReference>
<evidence type="ECO:0000313" key="2">
    <source>
        <dbReference type="EMBL" id="MDN0023951.1"/>
    </source>
</evidence>
<reference evidence="2" key="2">
    <citation type="submission" date="2023-08" db="EMBL/GenBank/DDBJ databases">
        <title>Identification and characterization of horizontal gene transfer across gut microbiota members of farm animals based on homology search.</title>
        <authorList>
            <person name="Schwarzerova J."/>
            <person name="Nykrynova M."/>
            <person name="Jureckova K."/>
            <person name="Cejkova D."/>
            <person name="Rychlik I."/>
        </authorList>
    </citation>
    <scope>NUCLEOTIDE SEQUENCE</scope>
    <source>
        <strain evidence="2">ET15</strain>
        <strain evidence="1">ET37</strain>
    </source>
</reference>
<evidence type="ECO:0000313" key="4">
    <source>
        <dbReference type="Proteomes" id="UP001168478"/>
    </source>
</evidence>
<dbReference type="Proteomes" id="UP001167831">
    <property type="component" value="Unassembled WGS sequence"/>
</dbReference>
<organism evidence="2 4">
    <name type="scientific">Leyella lascolaii</name>
    <dbReference type="NCBI Taxonomy" id="1776379"/>
    <lineage>
        <taxon>Bacteria</taxon>
        <taxon>Pseudomonadati</taxon>
        <taxon>Bacteroidota</taxon>
        <taxon>Bacteroidia</taxon>
        <taxon>Bacteroidales</taxon>
        <taxon>Prevotellaceae</taxon>
        <taxon>Leyella</taxon>
    </lineage>
</organism>
<keyword evidence="3" id="KW-1185">Reference proteome</keyword>
<evidence type="ECO:0000313" key="3">
    <source>
        <dbReference type="Proteomes" id="UP001167831"/>
    </source>
</evidence>
<dbReference type="RefSeq" id="WP_273531413.1">
    <property type="nucleotide sequence ID" value="NZ_CALUKV010000006.1"/>
</dbReference>
<dbReference type="AlphaFoldDB" id="A0AAW7JSV5"/>
<evidence type="ECO:0000313" key="1">
    <source>
        <dbReference type="EMBL" id="MDN0021454.1"/>
    </source>
</evidence>
<gene>
    <name evidence="1" type="ORF">QVN81_00220</name>
    <name evidence="2" type="ORF">QVN84_00215</name>
</gene>
<reference evidence="2" key="1">
    <citation type="submission" date="2023-06" db="EMBL/GenBank/DDBJ databases">
        <authorList>
            <person name="Zeman M."/>
            <person name="Kubasova T."/>
            <person name="Jahodarova E."/>
            <person name="Nykrynova M."/>
            <person name="Rychlik I."/>
        </authorList>
    </citation>
    <scope>NUCLEOTIDE SEQUENCE</scope>
    <source>
        <strain evidence="2">ET15</strain>
        <strain evidence="1">ET37</strain>
    </source>
</reference>
<dbReference type="Proteomes" id="UP001168478">
    <property type="component" value="Unassembled WGS sequence"/>
</dbReference>
<dbReference type="EMBL" id="JAUEIF010000001">
    <property type="protein sequence ID" value="MDN0023951.1"/>
    <property type="molecule type" value="Genomic_DNA"/>
</dbReference>
<name>A0AAW7JSV5_9BACT</name>
<protein>
    <submittedName>
        <fullName evidence="2">Uncharacterized protein</fullName>
    </submittedName>
</protein>
<sequence>MQICKRETEKARTRCRDMAEKARRLRFHPTGRTKRMRHSAQTALPACLTGSSGMRQRLFHGTKEALWQDGKARLATLKRRWRKAKDCKRLNDRQIAETPENGAFAAEERRMSGRRIYMEKRLYGCSHRIVSLSRRCNHGAIAVFISYGLPFIRLPTSIRHPVTRLLLMRYAAPQANAETMPDGSGTR</sequence>
<proteinExistence type="predicted"/>
<comment type="caution">
    <text evidence="2">The sequence shown here is derived from an EMBL/GenBank/DDBJ whole genome shotgun (WGS) entry which is preliminary data.</text>
</comment>
<accession>A0AAW7JSV5</accession>